<name>A0A0D0BSC9_9AGAR</name>
<dbReference type="Proteomes" id="UP000053593">
    <property type="component" value="Unassembled WGS sequence"/>
</dbReference>
<protein>
    <submittedName>
        <fullName evidence="2">Uncharacterized protein</fullName>
    </submittedName>
</protein>
<dbReference type="EMBL" id="KN834786">
    <property type="protein sequence ID" value="KIK58256.1"/>
    <property type="molecule type" value="Genomic_DNA"/>
</dbReference>
<evidence type="ECO:0000313" key="3">
    <source>
        <dbReference type="Proteomes" id="UP000053593"/>
    </source>
</evidence>
<organism evidence="2 3">
    <name type="scientific">Collybiopsis luxurians FD-317 M1</name>
    <dbReference type="NCBI Taxonomy" id="944289"/>
    <lineage>
        <taxon>Eukaryota</taxon>
        <taxon>Fungi</taxon>
        <taxon>Dikarya</taxon>
        <taxon>Basidiomycota</taxon>
        <taxon>Agaricomycotina</taxon>
        <taxon>Agaricomycetes</taxon>
        <taxon>Agaricomycetidae</taxon>
        <taxon>Agaricales</taxon>
        <taxon>Marasmiineae</taxon>
        <taxon>Omphalotaceae</taxon>
        <taxon>Collybiopsis</taxon>
        <taxon>Collybiopsis luxurians</taxon>
    </lineage>
</organism>
<reference evidence="2 3" key="1">
    <citation type="submission" date="2014-04" db="EMBL/GenBank/DDBJ databases">
        <title>Evolutionary Origins and Diversification of the Mycorrhizal Mutualists.</title>
        <authorList>
            <consortium name="DOE Joint Genome Institute"/>
            <consortium name="Mycorrhizal Genomics Consortium"/>
            <person name="Kohler A."/>
            <person name="Kuo A."/>
            <person name="Nagy L.G."/>
            <person name="Floudas D."/>
            <person name="Copeland A."/>
            <person name="Barry K.W."/>
            <person name="Cichocki N."/>
            <person name="Veneault-Fourrey C."/>
            <person name="LaButti K."/>
            <person name="Lindquist E.A."/>
            <person name="Lipzen A."/>
            <person name="Lundell T."/>
            <person name="Morin E."/>
            <person name="Murat C."/>
            <person name="Riley R."/>
            <person name="Ohm R."/>
            <person name="Sun H."/>
            <person name="Tunlid A."/>
            <person name="Henrissat B."/>
            <person name="Grigoriev I.V."/>
            <person name="Hibbett D.S."/>
            <person name="Martin F."/>
        </authorList>
    </citation>
    <scope>NUCLEOTIDE SEQUENCE [LARGE SCALE GENOMIC DNA]</scope>
    <source>
        <strain evidence="2 3">FD-317 M1</strain>
    </source>
</reference>
<evidence type="ECO:0000313" key="2">
    <source>
        <dbReference type="EMBL" id="KIK58256.1"/>
    </source>
</evidence>
<accession>A0A0D0BSC9</accession>
<gene>
    <name evidence="2" type="ORF">GYMLUDRAFT_60819</name>
</gene>
<keyword evidence="1" id="KW-0732">Signal</keyword>
<feature type="signal peptide" evidence="1">
    <location>
        <begin position="1"/>
        <end position="26"/>
    </location>
</feature>
<dbReference type="PROSITE" id="PS51257">
    <property type="entry name" value="PROKAR_LIPOPROTEIN"/>
    <property type="match status" value="1"/>
</dbReference>
<sequence>MRLTSAITSTYLALALGCFLPLVCRATPISPRHDLISSSERATARALDSTHQWDTRAPASPSFSWEWVSQAGSKPLPQSKQSEAAQLVTSSLERILKNVHDKRPQKQLLTFNPQVQGPGRTQPALVAQPNGQKRMSFDFKVGGLSMFEGWVSESLQMGEVKEKGSKKVLLAFNNNKFNLEESGVVAFMQDVSKADGIKS</sequence>
<evidence type="ECO:0000256" key="1">
    <source>
        <dbReference type="SAM" id="SignalP"/>
    </source>
</evidence>
<dbReference type="HOGENOM" id="CLU_1390384_0_0_1"/>
<keyword evidence="3" id="KW-1185">Reference proteome</keyword>
<proteinExistence type="predicted"/>
<dbReference type="AlphaFoldDB" id="A0A0D0BSC9"/>
<feature type="chain" id="PRO_5002208274" evidence="1">
    <location>
        <begin position="27"/>
        <end position="199"/>
    </location>
</feature>